<proteinExistence type="inferred from homology"/>
<dbReference type="GO" id="GO:0019120">
    <property type="term" value="F:hydrolase activity, acting on acid halide bonds, in C-halide compounds"/>
    <property type="evidence" value="ECO:0007669"/>
    <property type="project" value="InterPro"/>
</dbReference>
<dbReference type="Proteomes" id="UP000044841">
    <property type="component" value="Unassembled WGS sequence"/>
</dbReference>
<dbReference type="NCBIfam" id="TIGR01493">
    <property type="entry name" value="HAD-SF-IA-v2"/>
    <property type="match status" value="1"/>
</dbReference>
<dbReference type="NCBIfam" id="TIGR01549">
    <property type="entry name" value="HAD-SF-IA-v1"/>
    <property type="match status" value="1"/>
</dbReference>
<dbReference type="InterPro" id="IPR036412">
    <property type="entry name" value="HAD-like_sf"/>
</dbReference>
<dbReference type="InterPro" id="IPR006439">
    <property type="entry name" value="HAD-SF_hydro_IA"/>
</dbReference>
<dbReference type="Gene3D" id="3.40.50.1000">
    <property type="entry name" value="HAD superfamily/HAD-like"/>
    <property type="match status" value="1"/>
</dbReference>
<gene>
    <name evidence="3" type="ORF">RSOLAG22IIIB_05074</name>
</gene>
<dbReference type="SUPFAM" id="SSF56784">
    <property type="entry name" value="HAD-like"/>
    <property type="match status" value="1"/>
</dbReference>
<dbReference type="InterPro" id="IPR006328">
    <property type="entry name" value="2-HAD"/>
</dbReference>
<sequence length="247" mass="27082">MNALPEPLRNIRALVFDLFGTCLDWHTPLISALTTAHPEVSEDDWSSFAFAWRTSFLVQTAIEGRKGTFRPVKELYSDGLDDVLEGAGKAGEVASKWTDEERASASAVWSQMVPFEDTVAGVDLLRQNLAVIGLSNGSAPALVRMCKSAGLAFDLLLTSDLIGTYKPSPRMYAAAIAALGLKPEQVAMVAAHEWDLAAAHKEGLRTIYIQRWTEDRGVDREALRDKFDLYINEGGIVELARRFGAVP</sequence>
<dbReference type="SFLD" id="SFLDS00003">
    <property type="entry name" value="Haloacid_Dehalogenase"/>
    <property type="match status" value="1"/>
</dbReference>
<comment type="similarity">
    <text evidence="1">Belongs to the HAD-like hydrolase superfamily. S-2-haloalkanoic acid dehalogenase family.</text>
</comment>
<dbReference type="PANTHER" id="PTHR43316">
    <property type="entry name" value="HYDROLASE, HALOACID DELAHOGENASE-RELATED"/>
    <property type="match status" value="1"/>
</dbReference>
<reference evidence="3 4" key="1">
    <citation type="submission" date="2015-07" db="EMBL/GenBank/DDBJ databases">
        <authorList>
            <person name="Noorani M."/>
        </authorList>
    </citation>
    <scope>NUCLEOTIDE SEQUENCE [LARGE SCALE GENOMIC DNA]</scope>
    <source>
        <strain evidence="3">BBA 69670</strain>
    </source>
</reference>
<organism evidence="3 4">
    <name type="scientific">Rhizoctonia solani</name>
    <dbReference type="NCBI Taxonomy" id="456999"/>
    <lineage>
        <taxon>Eukaryota</taxon>
        <taxon>Fungi</taxon>
        <taxon>Dikarya</taxon>
        <taxon>Basidiomycota</taxon>
        <taxon>Agaricomycotina</taxon>
        <taxon>Agaricomycetes</taxon>
        <taxon>Cantharellales</taxon>
        <taxon>Ceratobasidiaceae</taxon>
        <taxon>Rhizoctonia</taxon>
    </lineage>
</organism>
<dbReference type="GO" id="GO:0016791">
    <property type="term" value="F:phosphatase activity"/>
    <property type="evidence" value="ECO:0007669"/>
    <property type="project" value="UniProtKB-ARBA"/>
</dbReference>
<evidence type="ECO:0000313" key="3">
    <source>
        <dbReference type="EMBL" id="CUA72885.1"/>
    </source>
</evidence>
<dbReference type="InterPro" id="IPR051540">
    <property type="entry name" value="S-2-haloacid_dehalogenase"/>
</dbReference>
<dbReference type="EMBL" id="CYGV01001323">
    <property type="protein sequence ID" value="CUA72885.1"/>
    <property type="molecule type" value="Genomic_DNA"/>
</dbReference>
<name>A0A0K6G308_9AGAM</name>
<keyword evidence="4" id="KW-1185">Reference proteome</keyword>
<dbReference type="InterPro" id="IPR023214">
    <property type="entry name" value="HAD_sf"/>
</dbReference>
<evidence type="ECO:0000256" key="2">
    <source>
        <dbReference type="ARBA" id="ARBA00022801"/>
    </source>
</evidence>
<dbReference type="Pfam" id="PF00702">
    <property type="entry name" value="Hydrolase"/>
    <property type="match status" value="1"/>
</dbReference>
<dbReference type="Gene3D" id="1.10.150.240">
    <property type="entry name" value="Putative phosphatase, domain 2"/>
    <property type="match status" value="1"/>
</dbReference>
<keyword evidence="2" id="KW-0378">Hydrolase</keyword>
<evidence type="ECO:0000313" key="4">
    <source>
        <dbReference type="Proteomes" id="UP000044841"/>
    </source>
</evidence>
<dbReference type="NCBIfam" id="TIGR01428">
    <property type="entry name" value="HAD_type_II"/>
    <property type="match status" value="1"/>
</dbReference>
<dbReference type="PRINTS" id="PR00413">
    <property type="entry name" value="HADHALOGNASE"/>
</dbReference>
<dbReference type="AlphaFoldDB" id="A0A0K6G308"/>
<dbReference type="SFLD" id="SFLDG01129">
    <property type="entry name" value="C1.5:_HAD__Beta-PGM__Phosphata"/>
    <property type="match status" value="1"/>
</dbReference>
<dbReference type="InterPro" id="IPR023198">
    <property type="entry name" value="PGP-like_dom2"/>
</dbReference>
<protein>
    <submittedName>
        <fullName evidence="3">2-haloacid dehalogenase</fullName>
    </submittedName>
</protein>
<evidence type="ECO:0000256" key="1">
    <source>
        <dbReference type="ARBA" id="ARBA00008106"/>
    </source>
</evidence>
<accession>A0A0K6G308</accession>
<dbReference type="PANTHER" id="PTHR43316:SF3">
    <property type="entry name" value="HALOACID DEHALOGENASE, TYPE II (AFU_ORTHOLOGUE AFUA_2G07750)-RELATED"/>
    <property type="match status" value="1"/>
</dbReference>